<dbReference type="InterPro" id="IPR013783">
    <property type="entry name" value="Ig-like_fold"/>
</dbReference>
<dbReference type="EMBL" id="CP155618">
    <property type="protein sequence ID" value="XBL14978.1"/>
    <property type="molecule type" value="Genomic_DNA"/>
</dbReference>
<dbReference type="Proteomes" id="UP001224325">
    <property type="component" value="Chromosome"/>
</dbReference>
<dbReference type="KEGG" id="mlil:QLS71_002930"/>
<reference evidence="3" key="1">
    <citation type="submission" date="2024-04" db="EMBL/GenBank/DDBJ databases">
        <title>Mariniflexile litorale, isolated from the shallow sediments of the Sea of Japan.</title>
        <authorList>
            <person name="Romanenko L."/>
            <person name="Isaeva M."/>
        </authorList>
    </citation>
    <scope>NUCLEOTIDE SEQUENCE [LARGE SCALE GENOMIC DNA]</scope>
    <source>
        <strain evidence="3">KMM 9835</strain>
    </source>
</reference>
<dbReference type="PROSITE" id="PS51257">
    <property type="entry name" value="PROKAR_LIPOPROTEIN"/>
    <property type="match status" value="1"/>
</dbReference>
<dbReference type="InterPro" id="IPR036116">
    <property type="entry name" value="FN3_sf"/>
</dbReference>
<sequence length="233" mass="26502">MKYYLYLFTFCMISFFSCSSDSDQEDTTTTPEENVAPDIPLLVYPSNNLVCIENILKFQWNPAVDPEGSLVNYEIQIARDNTFTEIVSTLKTSNTASDISLFRGVMYYWRVKAIDDKKASSAYSEIYNFYTEGEGVANYLPFAPTLIFPENNSELTEDSVTLNWSAEDADGDVLTYDIYFGTDKEALQIIAEDISEVKYDAVINTKNSYYWKVVAKDNKGGSTIGQIWRFVKI</sequence>
<dbReference type="PROSITE" id="PS50853">
    <property type="entry name" value="FN3"/>
    <property type="match status" value="1"/>
</dbReference>
<evidence type="ECO:0000259" key="2">
    <source>
        <dbReference type="PROSITE" id="PS50853"/>
    </source>
</evidence>
<feature type="domain" description="Fibronectin type-III" evidence="2">
    <location>
        <begin position="36"/>
        <end position="134"/>
    </location>
</feature>
<dbReference type="SUPFAM" id="SSF49265">
    <property type="entry name" value="Fibronectin type III"/>
    <property type="match status" value="1"/>
</dbReference>
<dbReference type="Gene3D" id="2.60.40.10">
    <property type="entry name" value="Immunoglobulins"/>
    <property type="match status" value="2"/>
</dbReference>
<name>A0AAU7EI43_9FLAO</name>
<evidence type="ECO:0000256" key="1">
    <source>
        <dbReference type="SAM" id="SignalP"/>
    </source>
</evidence>
<evidence type="ECO:0000313" key="3">
    <source>
        <dbReference type="EMBL" id="XBL14978.1"/>
    </source>
</evidence>
<keyword evidence="4" id="KW-1185">Reference proteome</keyword>
<dbReference type="InterPro" id="IPR003961">
    <property type="entry name" value="FN3_dom"/>
</dbReference>
<protein>
    <recommendedName>
        <fullName evidence="2">Fibronectin type-III domain-containing protein</fullName>
    </recommendedName>
</protein>
<organism evidence="3 4">
    <name type="scientific">Mariniflexile litorale</name>
    <dbReference type="NCBI Taxonomy" id="3045158"/>
    <lineage>
        <taxon>Bacteria</taxon>
        <taxon>Pseudomonadati</taxon>
        <taxon>Bacteroidota</taxon>
        <taxon>Flavobacteriia</taxon>
        <taxon>Flavobacteriales</taxon>
        <taxon>Flavobacteriaceae</taxon>
        <taxon>Mariniflexile</taxon>
    </lineage>
</organism>
<keyword evidence="1" id="KW-0732">Signal</keyword>
<gene>
    <name evidence="3" type="ORF">QLS71_002930</name>
</gene>
<feature type="chain" id="PRO_5043660963" description="Fibronectin type-III domain-containing protein" evidence="1">
    <location>
        <begin position="20"/>
        <end position="233"/>
    </location>
</feature>
<accession>A0AAU7EI43</accession>
<dbReference type="RefSeq" id="WP_308990423.1">
    <property type="nucleotide sequence ID" value="NZ_CP155618.1"/>
</dbReference>
<dbReference type="AlphaFoldDB" id="A0AAU7EI43"/>
<feature type="signal peptide" evidence="1">
    <location>
        <begin position="1"/>
        <end position="19"/>
    </location>
</feature>
<proteinExistence type="predicted"/>
<evidence type="ECO:0000313" key="4">
    <source>
        <dbReference type="Proteomes" id="UP001224325"/>
    </source>
</evidence>